<dbReference type="RefSeq" id="WP_141912365.1">
    <property type="nucleotide sequence ID" value="NZ_CP107936.1"/>
</dbReference>
<reference evidence="2 3" key="1">
    <citation type="submission" date="2022-10" db="EMBL/GenBank/DDBJ databases">
        <title>The complete genomes of actinobacterial strains from the NBC collection.</title>
        <authorList>
            <person name="Joergensen T.S."/>
            <person name="Alvarez Arevalo M."/>
            <person name="Sterndorff E.B."/>
            <person name="Faurdal D."/>
            <person name="Vuksanovic O."/>
            <person name="Mourched A.-S."/>
            <person name="Charusanti P."/>
            <person name="Shaw S."/>
            <person name="Blin K."/>
            <person name="Weber T."/>
        </authorList>
    </citation>
    <scope>NUCLEOTIDE SEQUENCE [LARGE SCALE GENOMIC DNA]</scope>
    <source>
        <strain evidence="2 3">NBC_00396</strain>
    </source>
</reference>
<proteinExistence type="predicted"/>
<sequence length="310" mass="32330">MAAIDCGTNSIRLLVADLPGESAGPQAPLVDLTRRMEIVRLGQGVDRTGRLAPEAIERTRVALASYAADIEKLGAERVRMCATSASRDAANAADFTEMVQRTLGVAPEVVTGDEEARLSFTGAVRGLPADAKAPFLVVDIGGGSTEFVVGDRAAGVRAAISVDIGCVRMTERHLPGDPPTPEQVAAAQADIAAAVDRALAVVPGREAATLVGLAGSVTTVVALAQGLREYDPERIHHARVSYEAVAQVTAELLSQTREQRLANPVMHPGRADVIGAGALVLRVIMERAGMPSVVASEHDILDGIAWSLAI</sequence>
<gene>
    <name evidence="2" type="ORF">OG375_23180</name>
</gene>
<evidence type="ECO:0000313" key="2">
    <source>
        <dbReference type="EMBL" id="WUI86092.1"/>
    </source>
</evidence>
<dbReference type="SUPFAM" id="SSF53067">
    <property type="entry name" value="Actin-like ATPase domain"/>
    <property type="match status" value="2"/>
</dbReference>
<dbReference type="Gene3D" id="3.30.420.150">
    <property type="entry name" value="Exopolyphosphatase. Domain 2"/>
    <property type="match status" value="1"/>
</dbReference>
<dbReference type="InterPro" id="IPR050273">
    <property type="entry name" value="GppA/Ppx_hydrolase"/>
</dbReference>
<organism evidence="2 3">
    <name type="scientific">Micromonospora zamorensis</name>
    <dbReference type="NCBI Taxonomy" id="709883"/>
    <lineage>
        <taxon>Bacteria</taxon>
        <taxon>Bacillati</taxon>
        <taxon>Actinomycetota</taxon>
        <taxon>Actinomycetes</taxon>
        <taxon>Micromonosporales</taxon>
        <taxon>Micromonosporaceae</taxon>
        <taxon>Micromonospora</taxon>
    </lineage>
</organism>
<keyword evidence="3" id="KW-1185">Reference proteome</keyword>
<evidence type="ECO:0000313" key="3">
    <source>
        <dbReference type="Proteomes" id="UP001346877"/>
    </source>
</evidence>
<dbReference type="Pfam" id="PF02541">
    <property type="entry name" value="Ppx-GppA"/>
    <property type="match status" value="1"/>
</dbReference>
<dbReference type="PANTHER" id="PTHR30005:SF13">
    <property type="entry name" value="EXOPOLYPHOSPHATASE 2"/>
    <property type="match status" value="1"/>
</dbReference>
<dbReference type="PANTHER" id="PTHR30005">
    <property type="entry name" value="EXOPOLYPHOSPHATASE"/>
    <property type="match status" value="1"/>
</dbReference>
<dbReference type="InterPro" id="IPR043129">
    <property type="entry name" value="ATPase_NBD"/>
</dbReference>
<protein>
    <submittedName>
        <fullName evidence="2">Ppx/GppA family phosphatase</fullName>
    </submittedName>
</protein>
<dbReference type="Proteomes" id="UP001346877">
    <property type="component" value="Chromosome"/>
</dbReference>
<dbReference type="CDD" id="cd24119">
    <property type="entry name" value="ASKHA_NBD_MtPPX2-like"/>
    <property type="match status" value="1"/>
</dbReference>
<feature type="domain" description="Ppx/GppA phosphatase N-terminal" evidence="1">
    <location>
        <begin position="29"/>
        <end position="287"/>
    </location>
</feature>
<dbReference type="InterPro" id="IPR003695">
    <property type="entry name" value="Ppx_GppA_N"/>
</dbReference>
<accession>A0ABZ1PRV5</accession>
<name>A0ABZ1PRV5_9ACTN</name>
<dbReference type="EMBL" id="CP107941">
    <property type="protein sequence ID" value="WUI86092.1"/>
    <property type="molecule type" value="Genomic_DNA"/>
</dbReference>
<evidence type="ECO:0000259" key="1">
    <source>
        <dbReference type="Pfam" id="PF02541"/>
    </source>
</evidence>
<dbReference type="Gene3D" id="3.30.420.40">
    <property type="match status" value="1"/>
</dbReference>